<organism evidence="1 2">
    <name type="scientific">Portunus trituberculatus</name>
    <name type="common">Swimming crab</name>
    <name type="synonym">Neptunus trituberculatus</name>
    <dbReference type="NCBI Taxonomy" id="210409"/>
    <lineage>
        <taxon>Eukaryota</taxon>
        <taxon>Metazoa</taxon>
        <taxon>Ecdysozoa</taxon>
        <taxon>Arthropoda</taxon>
        <taxon>Crustacea</taxon>
        <taxon>Multicrustacea</taxon>
        <taxon>Malacostraca</taxon>
        <taxon>Eumalacostraca</taxon>
        <taxon>Eucarida</taxon>
        <taxon>Decapoda</taxon>
        <taxon>Pleocyemata</taxon>
        <taxon>Brachyura</taxon>
        <taxon>Eubrachyura</taxon>
        <taxon>Portunoidea</taxon>
        <taxon>Portunidae</taxon>
        <taxon>Portuninae</taxon>
        <taxon>Portunus</taxon>
    </lineage>
</organism>
<proteinExistence type="predicted"/>
<keyword evidence="2" id="KW-1185">Reference proteome</keyword>
<accession>A0A5B7DPN0</accession>
<dbReference type="EMBL" id="VSRR010001142">
    <property type="protein sequence ID" value="MPC22913.1"/>
    <property type="molecule type" value="Genomic_DNA"/>
</dbReference>
<evidence type="ECO:0000313" key="1">
    <source>
        <dbReference type="EMBL" id="MPC22913.1"/>
    </source>
</evidence>
<gene>
    <name evidence="1" type="ORF">E2C01_015942</name>
</gene>
<evidence type="ECO:0000313" key="2">
    <source>
        <dbReference type="Proteomes" id="UP000324222"/>
    </source>
</evidence>
<protein>
    <submittedName>
        <fullName evidence="1">Uncharacterized protein</fullName>
    </submittedName>
</protein>
<comment type="caution">
    <text evidence="1">The sequence shown here is derived from an EMBL/GenBank/DDBJ whole genome shotgun (WGS) entry which is preliminary data.</text>
</comment>
<dbReference type="AlphaFoldDB" id="A0A5B7DPN0"/>
<name>A0A5B7DPN0_PORTR</name>
<reference evidence="1 2" key="1">
    <citation type="submission" date="2019-05" db="EMBL/GenBank/DDBJ databases">
        <title>Another draft genome of Portunus trituberculatus and its Hox gene families provides insights of decapod evolution.</title>
        <authorList>
            <person name="Jeong J.-H."/>
            <person name="Song I."/>
            <person name="Kim S."/>
            <person name="Choi T."/>
            <person name="Kim D."/>
            <person name="Ryu S."/>
            <person name="Kim W."/>
        </authorList>
    </citation>
    <scope>NUCLEOTIDE SEQUENCE [LARGE SCALE GENOMIC DNA]</scope>
    <source>
        <tissue evidence="1">Muscle</tissue>
    </source>
</reference>
<sequence length="139" mass="15909">MRARRNFFAANALRSLIGKTDPPLKGKRSMADIFPRCRSLVKDKMAGYEVKSQQSPWWNERNGVCRNVNKSEYNKLRVAPYESRIKKGMFIAHNLSASHSGVMRRPTHIITRSAAPYSLEVCLEGRDKRQVRASVDWAS</sequence>
<dbReference type="Proteomes" id="UP000324222">
    <property type="component" value="Unassembled WGS sequence"/>
</dbReference>